<name>A0A8B8I500_VANTA</name>
<feature type="transmembrane region" description="Helical" evidence="10">
    <location>
        <begin position="280"/>
        <end position="298"/>
    </location>
</feature>
<evidence type="ECO:0000256" key="4">
    <source>
        <dbReference type="ARBA" id="ARBA00022692"/>
    </source>
</evidence>
<keyword evidence="2" id="KW-1003">Cell membrane</keyword>
<comment type="subcellular location">
    <subcellularLocation>
        <location evidence="1">Cell membrane</location>
        <topology evidence="1">Multi-pass membrane protein</topology>
    </subcellularLocation>
</comment>
<keyword evidence="3" id="KW-0716">Sensory transduction</keyword>
<dbReference type="AlphaFoldDB" id="A0A8B8I500"/>
<evidence type="ECO:0000256" key="8">
    <source>
        <dbReference type="ARBA" id="ARBA00023170"/>
    </source>
</evidence>
<dbReference type="GO" id="GO:0005549">
    <property type="term" value="F:odorant binding"/>
    <property type="evidence" value="ECO:0007669"/>
    <property type="project" value="InterPro"/>
</dbReference>
<keyword evidence="7 10" id="KW-0472">Membrane</keyword>
<keyword evidence="4 10" id="KW-0812">Transmembrane</keyword>
<evidence type="ECO:0000256" key="3">
    <source>
        <dbReference type="ARBA" id="ARBA00022606"/>
    </source>
</evidence>
<dbReference type="GeneID" id="113397834"/>
<dbReference type="OrthoDB" id="6617147at2759"/>
<keyword evidence="6 10" id="KW-1133">Transmembrane helix</keyword>
<gene>
    <name evidence="12" type="primary">LOC113397834</name>
</gene>
<keyword evidence="5" id="KW-0552">Olfaction</keyword>
<proteinExistence type="predicted"/>
<feature type="transmembrane region" description="Helical" evidence="10">
    <location>
        <begin position="132"/>
        <end position="149"/>
    </location>
</feature>
<dbReference type="GO" id="GO:0005886">
    <property type="term" value="C:plasma membrane"/>
    <property type="evidence" value="ECO:0007669"/>
    <property type="project" value="UniProtKB-SubCell"/>
</dbReference>
<dbReference type="PANTHER" id="PTHR21137">
    <property type="entry name" value="ODORANT RECEPTOR"/>
    <property type="match status" value="1"/>
</dbReference>
<evidence type="ECO:0000256" key="7">
    <source>
        <dbReference type="ARBA" id="ARBA00023136"/>
    </source>
</evidence>
<evidence type="ECO:0000256" key="1">
    <source>
        <dbReference type="ARBA" id="ARBA00004651"/>
    </source>
</evidence>
<keyword evidence="8" id="KW-0675">Receptor</keyword>
<protein>
    <submittedName>
        <fullName evidence="12">Odorant receptor Or1-like</fullName>
    </submittedName>
</protein>
<evidence type="ECO:0000256" key="9">
    <source>
        <dbReference type="ARBA" id="ARBA00023224"/>
    </source>
</evidence>
<keyword evidence="9" id="KW-0807">Transducer</keyword>
<feature type="transmembrane region" description="Helical" evidence="10">
    <location>
        <begin position="448"/>
        <end position="466"/>
    </location>
</feature>
<dbReference type="Pfam" id="PF02949">
    <property type="entry name" value="7tm_6"/>
    <property type="match status" value="2"/>
</dbReference>
<evidence type="ECO:0000256" key="5">
    <source>
        <dbReference type="ARBA" id="ARBA00022725"/>
    </source>
</evidence>
<evidence type="ECO:0000313" key="12">
    <source>
        <dbReference type="RefSeq" id="XP_026492139.2"/>
    </source>
</evidence>
<feature type="transmembrane region" description="Helical" evidence="10">
    <location>
        <begin position="62"/>
        <end position="86"/>
    </location>
</feature>
<evidence type="ECO:0000313" key="11">
    <source>
        <dbReference type="Proteomes" id="UP001652626"/>
    </source>
</evidence>
<feature type="transmembrane region" description="Helical" evidence="10">
    <location>
        <begin position="304"/>
        <end position="326"/>
    </location>
</feature>
<dbReference type="InterPro" id="IPR004117">
    <property type="entry name" value="7tm6_olfct_rcpt"/>
</dbReference>
<feature type="transmembrane region" description="Helical" evidence="10">
    <location>
        <begin position="36"/>
        <end position="56"/>
    </location>
</feature>
<dbReference type="GO" id="GO:0004984">
    <property type="term" value="F:olfactory receptor activity"/>
    <property type="evidence" value="ECO:0007669"/>
    <property type="project" value="InterPro"/>
</dbReference>
<dbReference type="RefSeq" id="XP_026492139.2">
    <property type="nucleotide sequence ID" value="XM_026636354.2"/>
</dbReference>
<evidence type="ECO:0000256" key="2">
    <source>
        <dbReference type="ARBA" id="ARBA00022475"/>
    </source>
</evidence>
<evidence type="ECO:0000256" key="6">
    <source>
        <dbReference type="ARBA" id="ARBA00022989"/>
    </source>
</evidence>
<dbReference type="GO" id="GO:0007165">
    <property type="term" value="P:signal transduction"/>
    <property type="evidence" value="ECO:0007669"/>
    <property type="project" value="UniProtKB-KW"/>
</dbReference>
<dbReference type="Proteomes" id="UP001652626">
    <property type="component" value="Chromosome 13"/>
</dbReference>
<feature type="transmembrane region" description="Helical" evidence="10">
    <location>
        <begin position="169"/>
        <end position="190"/>
    </location>
</feature>
<accession>A0A8B8I500</accession>
<organism evidence="11 12">
    <name type="scientific">Vanessa tameamea</name>
    <name type="common">Kamehameha butterfly</name>
    <dbReference type="NCBI Taxonomy" id="334116"/>
    <lineage>
        <taxon>Eukaryota</taxon>
        <taxon>Metazoa</taxon>
        <taxon>Ecdysozoa</taxon>
        <taxon>Arthropoda</taxon>
        <taxon>Hexapoda</taxon>
        <taxon>Insecta</taxon>
        <taxon>Pterygota</taxon>
        <taxon>Neoptera</taxon>
        <taxon>Endopterygota</taxon>
        <taxon>Lepidoptera</taxon>
        <taxon>Glossata</taxon>
        <taxon>Ditrysia</taxon>
        <taxon>Papilionoidea</taxon>
        <taxon>Nymphalidae</taxon>
        <taxon>Nymphalinae</taxon>
        <taxon>Vanessa</taxon>
    </lineage>
</organism>
<feature type="transmembrane region" description="Helical" evidence="10">
    <location>
        <begin position="560"/>
        <end position="582"/>
    </location>
</feature>
<reference evidence="12" key="1">
    <citation type="submission" date="2025-08" db="UniProtKB">
        <authorList>
            <consortium name="RefSeq"/>
        </authorList>
    </citation>
    <scope>IDENTIFICATION</scope>
    <source>
        <tissue evidence="12">Whole body</tissue>
    </source>
</reference>
<sequence length="660" mass="74798">MGIVLNNSIFSIRLSLTVLRLAGFWSPEGMKGGRRLLYNCYGFGIFMFLLGTYLIIQIVDLYLIWGNLPLMTGTAFVLFTNLAHAAKVVNILARKNEIQNIINNADKVLKRARSAEGREIIRRCDRETKVQQLMFFFLTFITTTGWASSPKKNELPLRAWYPYDTRKSPAYEMTYCHQVVAIIVAAFLNVCKDTLVTSLIAQCRCRLRLVGLSLKNLCNEEYLIGDSPSGISLTPSPKTLTLTPVQEDKVKTRLRACVMQHQEALKAAQQLQQCFSEPTFGQFAVSLVIICVTAFQLFSQTSNLVRLFSMGTYLLNMTFQVFLYCYQGHQLSMESEEVAGAAYDFPWYACGVSVRRSVIILMRRCRRVTKITAGGFTTLSLASFMAIIKSSYSMFTLLQQVNERLLNAMWKKDRIRAMLEETNDELCNESRQTGKEIVRSCDRETTKQLFVCIVLSYTTAIGWASTAEKNQLPLRAWYPYDTSKTPAYQLTYAHQGAMTDASSTIVSERLQNCVVRHQAVLAQTKRLQNCFSASIFAQFCVSMIILCVTAYQLAFESTSLARVISMVAYLTVMMLQVFLYCYQGNQLVEESEDVSGAAYECPWYILSIPIRQSLLLVMTRTRRAARLTAAGFTEISLSTFMSIIKASYTFFTVLQQMEED</sequence>
<evidence type="ECO:0000256" key="10">
    <source>
        <dbReference type="SAM" id="Phobius"/>
    </source>
</evidence>
<feature type="transmembrane region" description="Helical" evidence="10">
    <location>
        <begin position="371"/>
        <end position="388"/>
    </location>
</feature>
<keyword evidence="11" id="KW-1185">Reference proteome</keyword>
<dbReference type="OMA" id="IFIYCWH"/>
<feature type="transmembrane region" description="Helical" evidence="10">
    <location>
        <begin position="535"/>
        <end position="554"/>
    </location>
</feature>
<dbReference type="PANTHER" id="PTHR21137:SF35">
    <property type="entry name" value="ODORANT RECEPTOR 19A-RELATED"/>
    <property type="match status" value="1"/>
</dbReference>